<evidence type="ECO:0000256" key="8">
    <source>
        <dbReference type="ARBA" id="ARBA00049112"/>
    </source>
</evidence>
<comment type="catalytic activity">
    <reaction evidence="8">
        <text>D-arabinose 5-phosphate + phosphoenolpyruvate + H2O = 3-deoxy-alpha-D-manno-2-octulosonate-8-phosphate + phosphate</text>
        <dbReference type="Rhea" id="RHEA:14053"/>
        <dbReference type="ChEBI" id="CHEBI:15377"/>
        <dbReference type="ChEBI" id="CHEBI:43474"/>
        <dbReference type="ChEBI" id="CHEBI:57693"/>
        <dbReference type="ChEBI" id="CHEBI:58702"/>
        <dbReference type="ChEBI" id="CHEBI:85985"/>
        <dbReference type="EC" id="2.5.1.55"/>
    </reaction>
</comment>
<dbReference type="Proteomes" id="UP000748308">
    <property type="component" value="Unassembled WGS sequence"/>
</dbReference>
<evidence type="ECO:0000313" key="12">
    <source>
        <dbReference type="Proteomes" id="UP000748308"/>
    </source>
</evidence>
<name>A0A938BS01_UNCEI</name>
<sequence length="293" mass="30694">MEAPGAARCIPEDARRPFVIAGPCVLEGEAMALRVAESLAAACRARGLAYVFKASYMKDNRTAEGAYSGPGLAAGLALLARVRREVGVPVLTDVHAVDEVAPAAEAVDILQVPAFLCRQTRLLRACAASGRAVNIKKGQFLAMRDIARAVEKARAARPQAEILLTERGTFFGYHDLVVDMRAIAYMRTLGARVVFDVTHALQHPGCGGCREFARPLARAGLGAGAEGIFAEVHPDPPRALSDATTQLALADAPALIDEWARLGDLVRGLEGEGPRGLTPGDEAPQGAAPGGGS</sequence>
<evidence type="ECO:0000259" key="10">
    <source>
        <dbReference type="Pfam" id="PF00793"/>
    </source>
</evidence>
<comment type="similarity">
    <text evidence="4">Belongs to the KdsA family.</text>
</comment>
<dbReference type="PANTHER" id="PTHR21057">
    <property type="entry name" value="PHOSPHO-2-DEHYDRO-3-DEOXYHEPTONATE ALDOLASE"/>
    <property type="match status" value="1"/>
</dbReference>
<comment type="subcellular location">
    <subcellularLocation>
        <location evidence="1">Cytoplasm</location>
    </subcellularLocation>
</comment>
<dbReference type="NCBIfam" id="NF003543">
    <property type="entry name" value="PRK05198.1"/>
    <property type="match status" value="1"/>
</dbReference>
<evidence type="ECO:0000256" key="6">
    <source>
        <dbReference type="ARBA" id="ARBA00022490"/>
    </source>
</evidence>
<dbReference type="InterPro" id="IPR013785">
    <property type="entry name" value="Aldolase_TIM"/>
</dbReference>
<evidence type="ECO:0000256" key="4">
    <source>
        <dbReference type="ARBA" id="ARBA00010499"/>
    </source>
</evidence>
<comment type="pathway">
    <text evidence="2">Bacterial outer membrane biogenesis; lipopolysaccharide biosynthesis.</text>
</comment>
<dbReference type="EMBL" id="VGIY01000514">
    <property type="protein sequence ID" value="MBM3318855.1"/>
    <property type="molecule type" value="Genomic_DNA"/>
</dbReference>
<dbReference type="InterPro" id="IPR006218">
    <property type="entry name" value="DAHP1/KDSA"/>
</dbReference>
<dbReference type="SUPFAM" id="SSF51569">
    <property type="entry name" value="Aldolase"/>
    <property type="match status" value="1"/>
</dbReference>
<proteinExistence type="inferred from homology"/>
<keyword evidence="7 11" id="KW-0808">Transferase</keyword>
<evidence type="ECO:0000313" key="11">
    <source>
        <dbReference type="EMBL" id="MBM3318855.1"/>
    </source>
</evidence>
<organism evidence="11 12">
    <name type="scientific">Eiseniibacteriota bacterium</name>
    <dbReference type="NCBI Taxonomy" id="2212470"/>
    <lineage>
        <taxon>Bacteria</taxon>
        <taxon>Candidatus Eiseniibacteriota</taxon>
    </lineage>
</organism>
<feature type="region of interest" description="Disordered" evidence="9">
    <location>
        <begin position="270"/>
        <end position="293"/>
    </location>
</feature>
<evidence type="ECO:0000256" key="2">
    <source>
        <dbReference type="ARBA" id="ARBA00004756"/>
    </source>
</evidence>
<dbReference type="AlphaFoldDB" id="A0A938BS01"/>
<evidence type="ECO:0000256" key="1">
    <source>
        <dbReference type="ARBA" id="ARBA00004496"/>
    </source>
</evidence>
<comment type="caution">
    <text evidence="11">The sequence shown here is derived from an EMBL/GenBank/DDBJ whole genome shotgun (WGS) entry which is preliminary data.</text>
</comment>
<evidence type="ECO:0000256" key="9">
    <source>
        <dbReference type="SAM" id="MobiDB-lite"/>
    </source>
</evidence>
<reference evidence="11" key="1">
    <citation type="submission" date="2019-03" db="EMBL/GenBank/DDBJ databases">
        <title>Lake Tanganyika Metagenome-Assembled Genomes (MAGs).</title>
        <authorList>
            <person name="Tran P."/>
        </authorList>
    </citation>
    <scope>NUCLEOTIDE SEQUENCE</scope>
    <source>
        <strain evidence="11">M_DeepCast_400m_m2_100</strain>
    </source>
</reference>
<feature type="domain" description="DAHP synthetase I/KDSA" evidence="10">
    <location>
        <begin position="15"/>
        <end position="252"/>
    </location>
</feature>
<evidence type="ECO:0000256" key="5">
    <source>
        <dbReference type="ARBA" id="ARBA00012693"/>
    </source>
</evidence>
<evidence type="ECO:0000256" key="7">
    <source>
        <dbReference type="ARBA" id="ARBA00022679"/>
    </source>
</evidence>
<dbReference type="Pfam" id="PF00793">
    <property type="entry name" value="DAHP_synth_1"/>
    <property type="match status" value="1"/>
</dbReference>
<dbReference type="GO" id="GO:0005737">
    <property type="term" value="C:cytoplasm"/>
    <property type="evidence" value="ECO:0007669"/>
    <property type="project" value="UniProtKB-SubCell"/>
</dbReference>
<gene>
    <name evidence="11" type="primary">kdsA</name>
    <name evidence="11" type="ORF">FJY75_13485</name>
</gene>
<protein>
    <recommendedName>
        <fullName evidence="5">3-deoxy-8-phosphooctulonate synthase</fullName>
        <ecNumber evidence="5">2.5.1.55</ecNumber>
    </recommendedName>
</protein>
<accession>A0A938BS01</accession>
<dbReference type="GO" id="GO:0008676">
    <property type="term" value="F:3-deoxy-8-phosphooctulonate synthase activity"/>
    <property type="evidence" value="ECO:0007669"/>
    <property type="project" value="UniProtKB-EC"/>
</dbReference>
<keyword evidence="6" id="KW-0963">Cytoplasm</keyword>
<evidence type="ECO:0000256" key="3">
    <source>
        <dbReference type="ARBA" id="ARBA00004845"/>
    </source>
</evidence>
<dbReference type="Gene3D" id="3.20.20.70">
    <property type="entry name" value="Aldolase class I"/>
    <property type="match status" value="1"/>
</dbReference>
<dbReference type="InterPro" id="IPR006269">
    <property type="entry name" value="KDO8P_synthase"/>
</dbReference>
<comment type="pathway">
    <text evidence="3">Carbohydrate biosynthesis; 3-deoxy-D-manno-octulosonate biosynthesis; 3-deoxy-D-manno-octulosonate from D-ribulose 5-phosphate: step 2/3.</text>
</comment>
<dbReference type="EC" id="2.5.1.55" evidence="5"/>